<comment type="caution">
    <text evidence="1">The sequence shown here is derived from an EMBL/GenBank/DDBJ whole genome shotgun (WGS) entry which is preliminary data.</text>
</comment>
<dbReference type="EMBL" id="CAKOFQ010007904">
    <property type="protein sequence ID" value="CAH2009674.1"/>
    <property type="molecule type" value="Genomic_DNA"/>
</dbReference>
<protein>
    <submittedName>
        <fullName evidence="1">Uncharacterized protein</fullName>
    </submittedName>
</protein>
<sequence length="70" mass="7921">MMQQWAVLYLFRCCSVNVGRTGDMTSVWRMQGGPVDLKDQSSDNLPKYNSKNLVKKVPTLDFGKSFTSSQ</sequence>
<dbReference type="Proteomes" id="UP001152888">
    <property type="component" value="Unassembled WGS sequence"/>
</dbReference>
<name>A0A9P0M602_ACAOB</name>
<reference evidence="1" key="1">
    <citation type="submission" date="2022-03" db="EMBL/GenBank/DDBJ databases">
        <authorList>
            <person name="Sayadi A."/>
        </authorList>
    </citation>
    <scope>NUCLEOTIDE SEQUENCE</scope>
</reference>
<evidence type="ECO:0000313" key="1">
    <source>
        <dbReference type="EMBL" id="CAH2009674.1"/>
    </source>
</evidence>
<keyword evidence="2" id="KW-1185">Reference proteome</keyword>
<organism evidence="1 2">
    <name type="scientific">Acanthoscelides obtectus</name>
    <name type="common">Bean weevil</name>
    <name type="synonym">Bruchus obtectus</name>
    <dbReference type="NCBI Taxonomy" id="200917"/>
    <lineage>
        <taxon>Eukaryota</taxon>
        <taxon>Metazoa</taxon>
        <taxon>Ecdysozoa</taxon>
        <taxon>Arthropoda</taxon>
        <taxon>Hexapoda</taxon>
        <taxon>Insecta</taxon>
        <taxon>Pterygota</taxon>
        <taxon>Neoptera</taxon>
        <taxon>Endopterygota</taxon>
        <taxon>Coleoptera</taxon>
        <taxon>Polyphaga</taxon>
        <taxon>Cucujiformia</taxon>
        <taxon>Chrysomeloidea</taxon>
        <taxon>Chrysomelidae</taxon>
        <taxon>Bruchinae</taxon>
        <taxon>Bruchini</taxon>
        <taxon>Acanthoscelides</taxon>
    </lineage>
</organism>
<proteinExistence type="predicted"/>
<gene>
    <name evidence="1" type="ORF">ACAOBT_LOCUS31037</name>
</gene>
<evidence type="ECO:0000313" key="2">
    <source>
        <dbReference type="Proteomes" id="UP001152888"/>
    </source>
</evidence>
<dbReference type="AlphaFoldDB" id="A0A9P0M602"/>
<accession>A0A9P0M602</accession>